<dbReference type="GO" id="GO:0003824">
    <property type="term" value="F:catalytic activity"/>
    <property type="evidence" value="ECO:0007669"/>
    <property type="project" value="InterPro"/>
</dbReference>
<dbReference type="PANTHER" id="PTHR43798">
    <property type="entry name" value="MONOACYLGLYCEROL LIPASE"/>
    <property type="match status" value="1"/>
</dbReference>
<proteinExistence type="predicted"/>
<organism evidence="2 3">
    <name type="scientific">Mycobacterium botniense</name>
    <dbReference type="NCBI Taxonomy" id="84962"/>
    <lineage>
        <taxon>Bacteria</taxon>
        <taxon>Bacillati</taxon>
        <taxon>Actinomycetota</taxon>
        <taxon>Actinomycetes</taxon>
        <taxon>Mycobacteriales</taxon>
        <taxon>Mycobacteriaceae</taxon>
        <taxon>Mycobacterium</taxon>
    </lineage>
</organism>
<keyword evidence="3" id="KW-1185">Reference proteome</keyword>
<dbReference type="InterPro" id="IPR029058">
    <property type="entry name" value="AB_hydrolase_fold"/>
</dbReference>
<evidence type="ECO:0000313" key="2">
    <source>
        <dbReference type="EMBL" id="GFG72847.1"/>
    </source>
</evidence>
<dbReference type="InterPro" id="IPR000073">
    <property type="entry name" value="AB_hydrolase_1"/>
</dbReference>
<evidence type="ECO:0000313" key="3">
    <source>
        <dbReference type="Proteomes" id="UP000465361"/>
    </source>
</evidence>
<protein>
    <submittedName>
        <fullName evidence="2">Lipase LipV</fullName>
    </submittedName>
</protein>
<dbReference type="Gene3D" id="3.40.50.1820">
    <property type="entry name" value="alpha/beta hydrolase"/>
    <property type="match status" value="1"/>
</dbReference>
<dbReference type="Pfam" id="PF12697">
    <property type="entry name" value="Abhydrolase_6"/>
    <property type="match status" value="1"/>
</dbReference>
<evidence type="ECO:0000259" key="1">
    <source>
        <dbReference type="Pfam" id="PF12697"/>
    </source>
</evidence>
<dbReference type="EMBL" id="BLKW01000002">
    <property type="protein sequence ID" value="GFG72847.1"/>
    <property type="molecule type" value="Genomic_DNA"/>
</dbReference>
<dbReference type="PANTHER" id="PTHR43798:SF33">
    <property type="entry name" value="HYDROLASE, PUTATIVE (AFU_ORTHOLOGUE AFUA_2G14860)-RELATED"/>
    <property type="match status" value="1"/>
</dbReference>
<dbReference type="InterPro" id="IPR050266">
    <property type="entry name" value="AB_hydrolase_sf"/>
</dbReference>
<dbReference type="PRINTS" id="PR00412">
    <property type="entry name" value="EPOXHYDRLASE"/>
</dbReference>
<dbReference type="GO" id="GO:0016020">
    <property type="term" value="C:membrane"/>
    <property type="evidence" value="ECO:0007669"/>
    <property type="project" value="TreeGrafter"/>
</dbReference>
<reference evidence="2 3" key="1">
    <citation type="journal article" date="2019" name="Emerg. Microbes Infect.">
        <title>Comprehensive subspecies identification of 175 nontuberculous mycobacteria species based on 7547 genomic profiles.</title>
        <authorList>
            <person name="Matsumoto Y."/>
            <person name="Kinjo T."/>
            <person name="Motooka D."/>
            <person name="Nabeya D."/>
            <person name="Jung N."/>
            <person name="Uechi K."/>
            <person name="Horii T."/>
            <person name="Iida T."/>
            <person name="Fujita J."/>
            <person name="Nakamura S."/>
        </authorList>
    </citation>
    <scope>NUCLEOTIDE SEQUENCE [LARGE SCALE GENOMIC DNA]</scope>
    <source>
        <strain evidence="2 3">JCM 17322</strain>
    </source>
</reference>
<feature type="domain" description="AB hydrolase-1" evidence="1">
    <location>
        <begin position="84"/>
        <end position="319"/>
    </location>
</feature>
<dbReference type="AlphaFoldDB" id="A0A7I9XU88"/>
<name>A0A7I9XU88_9MYCO</name>
<dbReference type="Proteomes" id="UP000465361">
    <property type="component" value="Unassembled WGS sequence"/>
</dbReference>
<accession>A0A7I9XU88</accession>
<comment type="caution">
    <text evidence="2">The sequence shown here is derived from an EMBL/GenBank/DDBJ whole genome shotgun (WGS) entry which is preliminary data.</text>
</comment>
<gene>
    <name evidence="2" type="primary">lipV</name>
    <name evidence="2" type="ORF">MBOT_02120</name>
</gene>
<dbReference type="InterPro" id="IPR000639">
    <property type="entry name" value="Epox_hydrolase-like"/>
</dbReference>
<dbReference type="PRINTS" id="PR00111">
    <property type="entry name" value="ABHYDROLASE"/>
</dbReference>
<dbReference type="SUPFAM" id="SSF53474">
    <property type="entry name" value="alpha/beta-Hydrolases"/>
    <property type="match status" value="1"/>
</dbReference>
<sequence length="331" mass="36042">MGESVDLTERVGTHQHGHHLLAESAVVFFDYNLWPITHISGWAQGTGTTVTAPAHHGRRHSWHHRRVTVDLHVHRYGPGRPAHVLALHGLTGHGQRWQQLATGYLPEIAVAAPDLLGHGRSSWAAPWTIDANVEALAALLEEQADTPVVVVGHSFGGAVALHLAAAHPDKVAALVLLDPAVGLDGAWMREIADAMLAAPDYPTAAQARADKATGSWSDVDPAVLDAELDEHLVALPSGRYGWRVSLPAMMSYWSELARDIVWPPRTTPTTVVRARRTSPPYVGDELIGGLRRRLGSGFELLDFDCQHMVAQAKPAEVAALIRRHMHHRCPQ</sequence>